<protein>
    <recommendedName>
        <fullName evidence="2">Myb-like DNA-binding domain-containing protein</fullName>
    </recommendedName>
</protein>
<dbReference type="Pfam" id="PF22980">
    <property type="entry name" value="Myb_DNA-bind_8"/>
    <property type="match status" value="1"/>
</dbReference>
<keyword evidence="4" id="KW-1185">Reference proteome</keyword>
<proteinExistence type="predicted"/>
<dbReference type="EMBL" id="CAJPDQ010000029">
    <property type="protein sequence ID" value="CAF9928263.1"/>
    <property type="molecule type" value="Genomic_DNA"/>
</dbReference>
<feature type="domain" description="Myb-like DNA-binding" evidence="2">
    <location>
        <begin position="15"/>
        <end position="61"/>
    </location>
</feature>
<evidence type="ECO:0000259" key="2">
    <source>
        <dbReference type="Pfam" id="PF22980"/>
    </source>
</evidence>
<sequence>MATSLRRSPGGPESTTVKFLFAVIKQLETKAINWQLVADEIKITNGHAARMRFSRLKAQVEGSPPYGKANKNCADGIVRKKRKTDIRTERKRAAERAAAEAAARANGQTEGMTVKMEAADVDADAHADDERDYPLSSNAVEPNGYAENSSRMFNTVEPERHEGNLATSFTCIEPSGHEEVFFKMETGLESDFVMG</sequence>
<evidence type="ECO:0000313" key="4">
    <source>
        <dbReference type="Proteomes" id="UP000664169"/>
    </source>
</evidence>
<evidence type="ECO:0000313" key="3">
    <source>
        <dbReference type="EMBL" id="CAF9928263.1"/>
    </source>
</evidence>
<gene>
    <name evidence="3" type="ORF">GOMPHAMPRED_004637</name>
</gene>
<dbReference type="AlphaFoldDB" id="A0A8H3FP81"/>
<dbReference type="Proteomes" id="UP000664169">
    <property type="component" value="Unassembled WGS sequence"/>
</dbReference>
<dbReference type="OrthoDB" id="3944408at2759"/>
<comment type="caution">
    <text evidence="3">The sequence shown here is derived from an EMBL/GenBank/DDBJ whole genome shotgun (WGS) entry which is preliminary data.</text>
</comment>
<accession>A0A8H3FP81</accession>
<organism evidence="3 4">
    <name type="scientific">Gomphillus americanus</name>
    <dbReference type="NCBI Taxonomy" id="1940652"/>
    <lineage>
        <taxon>Eukaryota</taxon>
        <taxon>Fungi</taxon>
        <taxon>Dikarya</taxon>
        <taxon>Ascomycota</taxon>
        <taxon>Pezizomycotina</taxon>
        <taxon>Lecanoromycetes</taxon>
        <taxon>OSLEUM clade</taxon>
        <taxon>Ostropomycetidae</taxon>
        <taxon>Ostropales</taxon>
        <taxon>Graphidaceae</taxon>
        <taxon>Gomphilloideae</taxon>
        <taxon>Gomphillus</taxon>
    </lineage>
</organism>
<dbReference type="InterPro" id="IPR054505">
    <property type="entry name" value="Myb_DNA-bind_8"/>
</dbReference>
<feature type="compositionally biased region" description="Polar residues" evidence="1">
    <location>
        <begin position="135"/>
        <end position="146"/>
    </location>
</feature>
<feature type="region of interest" description="Disordered" evidence="1">
    <location>
        <begin position="127"/>
        <end position="146"/>
    </location>
</feature>
<reference evidence="3" key="1">
    <citation type="submission" date="2021-03" db="EMBL/GenBank/DDBJ databases">
        <authorList>
            <person name="Tagirdzhanova G."/>
        </authorList>
    </citation>
    <scope>NUCLEOTIDE SEQUENCE</scope>
</reference>
<name>A0A8H3FP81_9LECA</name>
<evidence type="ECO:0000256" key="1">
    <source>
        <dbReference type="SAM" id="MobiDB-lite"/>
    </source>
</evidence>